<dbReference type="InterPro" id="IPR032710">
    <property type="entry name" value="NTF2-like_dom_sf"/>
</dbReference>
<evidence type="ECO:0000313" key="2">
    <source>
        <dbReference type="EMBL" id="KAK4192796.1"/>
    </source>
</evidence>
<gene>
    <name evidence="2" type="ORF">QBC35DRAFT_483410</name>
</gene>
<dbReference type="Pfam" id="PF13577">
    <property type="entry name" value="SnoaL_4"/>
    <property type="match status" value="1"/>
</dbReference>
<reference evidence="2" key="1">
    <citation type="journal article" date="2023" name="Mol. Phylogenet. Evol.">
        <title>Genome-scale phylogeny and comparative genomics of the fungal order Sordariales.</title>
        <authorList>
            <person name="Hensen N."/>
            <person name="Bonometti L."/>
            <person name="Westerberg I."/>
            <person name="Brannstrom I.O."/>
            <person name="Guillou S."/>
            <person name="Cros-Aarteil S."/>
            <person name="Calhoun S."/>
            <person name="Haridas S."/>
            <person name="Kuo A."/>
            <person name="Mondo S."/>
            <person name="Pangilinan J."/>
            <person name="Riley R."/>
            <person name="LaButti K."/>
            <person name="Andreopoulos B."/>
            <person name="Lipzen A."/>
            <person name="Chen C."/>
            <person name="Yan M."/>
            <person name="Daum C."/>
            <person name="Ng V."/>
            <person name="Clum A."/>
            <person name="Steindorff A."/>
            <person name="Ohm R.A."/>
            <person name="Martin F."/>
            <person name="Silar P."/>
            <person name="Natvig D.O."/>
            <person name="Lalanne C."/>
            <person name="Gautier V."/>
            <person name="Ament-Velasquez S.L."/>
            <person name="Kruys A."/>
            <person name="Hutchinson M.I."/>
            <person name="Powell A.J."/>
            <person name="Barry K."/>
            <person name="Miller A.N."/>
            <person name="Grigoriev I.V."/>
            <person name="Debuchy R."/>
            <person name="Gladieux P."/>
            <person name="Hiltunen Thoren M."/>
            <person name="Johannesson H."/>
        </authorList>
    </citation>
    <scope>NUCLEOTIDE SEQUENCE</scope>
    <source>
        <strain evidence="2">PSN309</strain>
    </source>
</reference>
<dbReference type="InterPro" id="IPR037401">
    <property type="entry name" value="SnoaL-like"/>
</dbReference>
<feature type="domain" description="SnoaL-like" evidence="1">
    <location>
        <begin position="8"/>
        <end position="154"/>
    </location>
</feature>
<reference evidence="2" key="2">
    <citation type="submission" date="2023-05" db="EMBL/GenBank/DDBJ databases">
        <authorList>
            <consortium name="Lawrence Berkeley National Laboratory"/>
            <person name="Steindorff A."/>
            <person name="Hensen N."/>
            <person name="Bonometti L."/>
            <person name="Westerberg I."/>
            <person name="Brannstrom I.O."/>
            <person name="Guillou S."/>
            <person name="Cros-Aarteil S."/>
            <person name="Calhoun S."/>
            <person name="Haridas S."/>
            <person name="Kuo A."/>
            <person name="Mondo S."/>
            <person name="Pangilinan J."/>
            <person name="Riley R."/>
            <person name="Labutti K."/>
            <person name="Andreopoulos B."/>
            <person name="Lipzen A."/>
            <person name="Chen C."/>
            <person name="Yanf M."/>
            <person name="Daum C."/>
            <person name="Ng V."/>
            <person name="Clum A."/>
            <person name="Ohm R."/>
            <person name="Martin F."/>
            <person name="Silar P."/>
            <person name="Natvig D."/>
            <person name="Lalanne C."/>
            <person name="Gautier V."/>
            <person name="Ament-Velasquez S.L."/>
            <person name="Kruys A."/>
            <person name="Hutchinson M.I."/>
            <person name="Powell A.J."/>
            <person name="Barry K."/>
            <person name="Miller A.N."/>
            <person name="Grigoriev I.V."/>
            <person name="Debuchy R."/>
            <person name="Gladieux P."/>
            <person name="Thoren M.H."/>
            <person name="Johannesson H."/>
        </authorList>
    </citation>
    <scope>NUCLEOTIDE SEQUENCE</scope>
    <source>
        <strain evidence="2">PSN309</strain>
    </source>
</reference>
<sequence>MSYDTAQYLLDRANIHDTITKVPLYYDLRNIAGLRDEVYAQELYLDYTSILGGEPFTIARDEWVDRASKIFESFSSTQHVTSGLVIHLPQPNTPGVRRPDTVSLYAQVAGHMVGHPGPDGSSGFAQNGGLLEAEVQRDPALEKKGQNPWRITKYKVIKRWNKGNDDVLSHAQQNYQ</sequence>
<comment type="caution">
    <text evidence="2">The sequence shown here is derived from an EMBL/GenBank/DDBJ whole genome shotgun (WGS) entry which is preliminary data.</text>
</comment>
<name>A0AAN6X3W2_9PEZI</name>
<dbReference type="AlphaFoldDB" id="A0AAN6X3W2"/>
<proteinExistence type="predicted"/>
<dbReference type="SUPFAM" id="SSF54427">
    <property type="entry name" value="NTF2-like"/>
    <property type="match status" value="1"/>
</dbReference>
<protein>
    <recommendedName>
        <fullName evidence="1">SnoaL-like domain-containing protein</fullName>
    </recommendedName>
</protein>
<organism evidence="2 3">
    <name type="scientific">Podospora australis</name>
    <dbReference type="NCBI Taxonomy" id="1536484"/>
    <lineage>
        <taxon>Eukaryota</taxon>
        <taxon>Fungi</taxon>
        <taxon>Dikarya</taxon>
        <taxon>Ascomycota</taxon>
        <taxon>Pezizomycotina</taxon>
        <taxon>Sordariomycetes</taxon>
        <taxon>Sordariomycetidae</taxon>
        <taxon>Sordariales</taxon>
        <taxon>Podosporaceae</taxon>
        <taxon>Podospora</taxon>
    </lineage>
</organism>
<evidence type="ECO:0000259" key="1">
    <source>
        <dbReference type="Pfam" id="PF13577"/>
    </source>
</evidence>
<evidence type="ECO:0000313" key="3">
    <source>
        <dbReference type="Proteomes" id="UP001302126"/>
    </source>
</evidence>
<keyword evidence="3" id="KW-1185">Reference proteome</keyword>
<dbReference type="EMBL" id="MU864353">
    <property type="protein sequence ID" value="KAK4192796.1"/>
    <property type="molecule type" value="Genomic_DNA"/>
</dbReference>
<dbReference type="Proteomes" id="UP001302126">
    <property type="component" value="Unassembled WGS sequence"/>
</dbReference>
<accession>A0AAN6X3W2</accession>
<dbReference type="Gene3D" id="3.10.450.50">
    <property type="match status" value="1"/>
</dbReference>